<evidence type="ECO:0000256" key="8">
    <source>
        <dbReference type="HAMAP-Rule" id="MF_00145"/>
    </source>
</evidence>
<comment type="subunit">
    <text evidence="8">Monomer.</text>
</comment>
<feature type="binding site" evidence="8">
    <location>
        <begin position="19"/>
        <end position="21"/>
    </location>
    <ligand>
        <name>substrate</name>
    </ligand>
</feature>
<evidence type="ECO:0000256" key="2">
    <source>
        <dbReference type="ARBA" id="ARBA00008982"/>
    </source>
</evidence>
<feature type="binding site" evidence="8">
    <location>
        <position position="323"/>
    </location>
    <ligand>
        <name>ATP</name>
        <dbReference type="ChEBI" id="CHEBI:30616"/>
    </ligand>
</feature>
<dbReference type="Proteomes" id="UP001317191">
    <property type="component" value="Unassembled WGS sequence"/>
</dbReference>
<comment type="catalytic activity">
    <reaction evidence="1 8 9">
        <text>(2R)-3-phosphoglycerate + ATP = (2R)-3-phospho-glyceroyl phosphate + ADP</text>
        <dbReference type="Rhea" id="RHEA:14801"/>
        <dbReference type="ChEBI" id="CHEBI:30616"/>
        <dbReference type="ChEBI" id="CHEBI:57604"/>
        <dbReference type="ChEBI" id="CHEBI:58272"/>
        <dbReference type="ChEBI" id="CHEBI:456216"/>
        <dbReference type="EC" id="2.7.2.3"/>
    </reaction>
</comment>
<evidence type="ECO:0000256" key="6">
    <source>
        <dbReference type="ARBA" id="ARBA00022777"/>
    </source>
</evidence>
<proteinExistence type="inferred from homology"/>
<keyword evidence="8" id="KW-0963">Cytoplasm</keyword>
<keyword evidence="4 8" id="KW-0808">Transferase</keyword>
<evidence type="ECO:0000256" key="3">
    <source>
        <dbReference type="ARBA" id="ARBA00013061"/>
    </source>
</evidence>
<evidence type="ECO:0000256" key="5">
    <source>
        <dbReference type="ARBA" id="ARBA00022741"/>
    </source>
</evidence>
<dbReference type="Pfam" id="PF00162">
    <property type="entry name" value="PGK"/>
    <property type="match status" value="1"/>
</dbReference>
<feature type="binding site" evidence="8">
    <location>
        <begin position="58"/>
        <end position="61"/>
    </location>
    <ligand>
        <name>substrate</name>
    </ligand>
</feature>
<feature type="binding site" evidence="8">
    <location>
        <begin position="352"/>
        <end position="355"/>
    </location>
    <ligand>
        <name>ATP</name>
        <dbReference type="ChEBI" id="CHEBI:30616"/>
    </ligand>
</feature>
<dbReference type="PANTHER" id="PTHR11406">
    <property type="entry name" value="PHOSPHOGLYCERATE KINASE"/>
    <property type="match status" value="1"/>
</dbReference>
<evidence type="ECO:0000256" key="4">
    <source>
        <dbReference type="ARBA" id="ARBA00022679"/>
    </source>
</evidence>
<feature type="binding site" evidence="8">
    <location>
        <position position="149"/>
    </location>
    <ligand>
        <name>substrate</name>
    </ligand>
</feature>
<dbReference type="InterPro" id="IPR015824">
    <property type="entry name" value="Phosphoglycerate_kinase_N"/>
</dbReference>
<dbReference type="Gene3D" id="3.40.50.1260">
    <property type="entry name" value="Phosphoglycerate kinase, N-terminal domain"/>
    <property type="match status" value="2"/>
</dbReference>
<gene>
    <name evidence="8" type="primary">pgk</name>
    <name evidence="10" type="ORF">NAT50_03150</name>
</gene>
<keyword evidence="8" id="KW-0324">Glycolysis</keyword>
<feature type="binding site" evidence="8">
    <location>
        <position position="35"/>
    </location>
    <ligand>
        <name>substrate</name>
    </ligand>
</feature>
<dbReference type="InterPro" id="IPR036043">
    <property type="entry name" value="Phosphoglycerate_kinase_sf"/>
</dbReference>
<keyword evidence="6 8" id="KW-0418">Kinase</keyword>
<sequence length="395" mass="42590">MKTVFDFNFKDKKAIIRVDFNVPLDNNFNVTDYTRIEAVKPTIDKILNDGGSVILMSHLGRPKGVQDEFSLRHIVETASEVLQRPVTFASDCIGHVAENAVKHLKSGDILLLENLRFYKEEEAGDVEFSKQLASFGDIYVNDAFGTAHRAHASTAIIAQFFPENKCFGTLLAKEIESLNRVLTNNEKPVTAVLGGSKVSSKITVIENILDKIDNMIIGGGMTFTFIKALGGKIGNSLCEDDKLDLALEILEKAKEKNVKILLPVDVVAANAFANNAETQIVPVDAIPEGWQGLDVGPASLEAIKEVILSSKTILWNGPLGVFEMDSFSKGTIELGNFIADATLKGAFSLVGGGDSVAAVKQFGFEPKMSYVSTGGGAMLEMLEGKTLPGIAAVMC</sequence>
<comment type="pathway">
    <text evidence="8">Carbohydrate degradation; glycolysis; pyruvate from D-glyceraldehyde 3-phosphate: step 2/5.</text>
</comment>
<dbReference type="EMBL" id="JAMLJM010000001">
    <property type="protein sequence ID" value="MCL9808347.1"/>
    <property type="molecule type" value="Genomic_DNA"/>
</dbReference>
<dbReference type="GO" id="GO:0016301">
    <property type="term" value="F:kinase activity"/>
    <property type="evidence" value="ECO:0007669"/>
    <property type="project" value="UniProtKB-KW"/>
</dbReference>
<comment type="similarity">
    <text evidence="2 8 9">Belongs to the phosphoglycerate kinase family.</text>
</comment>
<evidence type="ECO:0000313" key="11">
    <source>
        <dbReference type="Proteomes" id="UP001317191"/>
    </source>
</evidence>
<dbReference type="PANTHER" id="PTHR11406:SF23">
    <property type="entry name" value="PHOSPHOGLYCERATE KINASE 1, CHLOROPLASTIC-RELATED"/>
    <property type="match status" value="1"/>
</dbReference>
<dbReference type="CDD" id="cd00318">
    <property type="entry name" value="Phosphoglycerate_kinase"/>
    <property type="match status" value="1"/>
</dbReference>
<keyword evidence="7 8" id="KW-0067">ATP-binding</keyword>
<keyword evidence="11" id="KW-1185">Reference proteome</keyword>
<dbReference type="EC" id="2.7.2.3" evidence="3 8"/>
<evidence type="ECO:0000256" key="1">
    <source>
        <dbReference type="ARBA" id="ARBA00000642"/>
    </source>
</evidence>
<feature type="binding site" evidence="8">
    <location>
        <position position="292"/>
    </location>
    <ligand>
        <name>ATP</name>
        <dbReference type="ChEBI" id="CHEBI:30616"/>
    </ligand>
</feature>
<dbReference type="PRINTS" id="PR00477">
    <property type="entry name" value="PHGLYCKINASE"/>
</dbReference>
<comment type="caution">
    <text evidence="10">The sequence shown here is derived from an EMBL/GenBank/DDBJ whole genome shotgun (WGS) entry which is preliminary data.</text>
</comment>
<comment type="subcellular location">
    <subcellularLocation>
        <location evidence="8">Cytoplasm</location>
    </subcellularLocation>
</comment>
<protein>
    <recommendedName>
        <fullName evidence="3 8">Phosphoglycerate kinase</fullName>
        <ecNumber evidence="3 8">2.7.2.3</ecNumber>
    </recommendedName>
</protein>
<evidence type="ECO:0000256" key="7">
    <source>
        <dbReference type="ARBA" id="ARBA00022840"/>
    </source>
</evidence>
<dbReference type="SUPFAM" id="SSF53748">
    <property type="entry name" value="Phosphoglycerate kinase"/>
    <property type="match status" value="1"/>
</dbReference>
<evidence type="ECO:0000313" key="10">
    <source>
        <dbReference type="EMBL" id="MCL9808347.1"/>
    </source>
</evidence>
<dbReference type="InterPro" id="IPR001576">
    <property type="entry name" value="Phosphoglycerate_kinase"/>
</dbReference>
<reference evidence="10 11" key="1">
    <citation type="submission" date="2022-05" db="EMBL/GenBank/DDBJ databases">
        <title>Flavobacterium sp., isolated from activated sludge.</title>
        <authorList>
            <person name="Ran Q."/>
        </authorList>
    </citation>
    <scope>NUCLEOTIDE SEQUENCE [LARGE SCALE GENOMIC DNA]</scope>
    <source>
        <strain evidence="10 11">HXWNR70</strain>
    </source>
</reference>
<feature type="binding site" evidence="8">
    <location>
        <position position="116"/>
    </location>
    <ligand>
        <name>substrate</name>
    </ligand>
</feature>
<accession>A0ABT0TLH4</accession>
<feature type="binding site" evidence="8">
    <location>
        <position position="201"/>
    </location>
    <ligand>
        <name>ATP</name>
        <dbReference type="ChEBI" id="CHEBI:30616"/>
    </ligand>
</feature>
<dbReference type="PIRSF" id="PIRSF000724">
    <property type="entry name" value="Pgk"/>
    <property type="match status" value="1"/>
</dbReference>
<keyword evidence="5 8" id="KW-0547">Nucleotide-binding</keyword>
<dbReference type="HAMAP" id="MF_00145">
    <property type="entry name" value="Phosphoglyc_kinase"/>
    <property type="match status" value="1"/>
</dbReference>
<evidence type="ECO:0000256" key="9">
    <source>
        <dbReference type="RuleBase" id="RU000532"/>
    </source>
</evidence>
<dbReference type="RefSeq" id="WP_250591378.1">
    <property type="nucleotide sequence ID" value="NZ_JAMLJM010000001.1"/>
</dbReference>
<organism evidence="10 11">
    <name type="scientific">Flavobacterium luminosum</name>
    <dbReference type="NCBI Taxonomy" id="2949086"/>
    <lineage>
        <taxon>Bacteria</taxon>
        <taxon>Pseudomonadati</taxon>
        <taxon>Bacteroidota</taxon>
        <taxon>Flavobacteriia</taxon>
        <taxon>Flavobacteriales</taxon>
        <taxon>Flavobacteriaceae</taxon>
        <taxon>Flavobacterium</taxon>
    </lineage>
</organism>
<name>A0ABT0TLH4_9FLAO</name>